<feature type="transmembrane region" description="Helical" evidence="6">
    <location>
        <begin position="434"/>
        <end position="455"/>
    </location>
</feature>
<organism evidence="9">
    <name type="scientific">Roseihalotalea indica</name>
    <dbReference type="NCBI Taxonomy" id="2867963"/>
    <lineage>
        <taxon>Bacteria</taxon>
        <taxon>Pseudomonadati</taxon>
        <taxon>Bacteroidota</taxon>
        <taxon>Cytophagia</taxon>
        <taxon>Cytophagales</taxon>
        <taxon>Catalimonadaceae</taxon>
        <taxon>Roseihalotalea</taxon>
    </lineage>
</organism>
<evidence type="ECO:0000256" key="6">
    <source>
        <dbReference type="SAM" id="Phobius"/>
    </source>
</evidence>
<dbReference type="Pfam" id="PF12704">
    <property type="entry name" value="MacB_PCD"/>
    <property type="match status" value="2"/>
</dbReference>
<proteinExistence type="predicted"/>
<feature type="transmembrane region" description="Helical" evidence="6">
    <location>
        <begin position="292"/>
        <end position="312"/>
    </location>
</feature>
<sequence length="807" mass="90696">MLFNYLKIAFRNLQKNRVFSLINIVGVAIGMAGCLLILHYVRYEFSYDRFHPRANQIYRVTYHTYESGQETVASAAAVPAVGPAMKSNFPEVMEYARFVPFSGIITYHKPDGNSVVFRESKMQIATPSVLTMFNFPLIEGDTATALEGAFKAVLSESAAKRYFGNDDPLGKTLAWQDGESFQVTGVMKDVPANSHIKFDFLVSYETINKLSENQSETSWDWYDFNTYVLLDDQADSQEFQAKWDQWLAKERQEEWEKGNFHQAFVLQPLTDIHLYSHLVQESEPEEQGNGDAVYFLIIIAGFILLIAWINYVNLSTARAMERAGEVGVRKAVGAHKKQLITQFLLEAMLINFLASLISIILVTLALPYLVELTGRRVDIDLISQSSFWLTLLLLFLGGTMLSGFYPAVMLSSFDPVTVLKGKLHTSGRGIRLRKALVVFQFGTSVALIAGTLVVYQQLRFMLRQDLGVNIAQMVVLKGAGATDSTYENSLNTFKTEMLRNASISSVTAATNVPGDEIFWATGVQRLTGGPESSLTFYNVAIDYEYVPSFGLTMVAGRNFSTAFETDRNGALLNEAATRDLLYASPEEALGEQVRVGGDTLTVVGVMANYHQMALKYAQSPMVFRLNPAADNFYAIRVETADMQETLESIRQQWQASFPGNPFDYFFLDEFFNRQYQPDRLFGQVFTLFSGLAIFVACLGLFGLVSFTTVQRTKEIGVRKVLGASVNHIVSLLSQEFIRLIVLGSILAIPLAYWVIHRWLTTYPFRITVSWWFFLLSFVLVLLIAMITVSYQTTKAARANPVKSLRYE</sequence>
<accession>A0AA49GIU9</accession>
<dbReference type="AlphaFoldDB" id="A0AA49GIU9"/>
<feature type="transmembrane region" description="Helical" evidence="6">
    <location>
        <begin position="386"/>
        <end position="413"/>
    </location>
</feature>
<keyword evidence="3 6" id="KW-0812">Transmembrane</keyword>
<feature type="transmembrane region" description="Helical" evidence="6">
    <location>
        <begin position="680"/>
        <end position="709"/>
    </location>
</feature>
<evidence type="ECO:0000256" key="5">
    <source>
        <dbReference type="ARBA" id="ARBA00023136"/>
    </source>
</evidence>
<evidence type="ECO:0000259" key="8">
    <source>
        <dbReference type="Pfam" id="PF12704"/>
    </source>
</evidence>
<keyword evidence="5 6" id="KW-0472">Membrane</keyword>
<gene>
    <name evidence="9" type="ORF">K4G66_21785</name>
</gene>
<feature type="transmembrane region" description="Helical" evidence="6">
    <location>
        <begin position="736"/>
        <end position="755"/>
    </location>
</feature>
<dbReference type="PROSITE" id="PS51257">
    <property type="entry name" value="PROKAR_LIPOPROTEIN"/>
    <property type="match status" value="1"/>
</dbReference>
<feature type="transmembrane region" description="Helical" evidence="6">
    <location>
        <begin position="343"/>
        <end position="366"/>
    </location>
</feature>
<dbReference type="InterPro" id="IPR025857">
    <property type="entry name" value="MacB_PCD"/>
</dbReference>
<reference evidence="9" key="2">
    <citation type="journal article" date="2024" name="Antonie Van Leeuwenhoek">
        <title>Roseihalotalea indica gen. nov., sp. nov., a halophilic Bacteroidetes from mesopelagic Southwest Indian Ocean with higher carbohydrate metabolic potential.</title>
        <authorList>
            <person name="Chen B."/>
            <person name="Zhang M."/>
            <person name="Lin D."/>
            <person name="Ye J."/>
            <person name="Tang K."/>
        </authorList>
    </citation>
    <scope>NUCLEOTIDE SEQUENCE</scope>
    <source>
        <strain evidence="9">TK19036</strain>
    </source>
</reference>
<protein>
    <submittedName>
        <fullName evidence="9">ABC transporter permease</fullName>
    </submittedName>
</protein>
<evidence type="ECO:0000259" key="7">
    <source>
        <dbReference type="Pfam" id="PF02687"/>
    </source>
</evidence>
<feature type="domain" description="MacB-like periplasmic core" evidence="8">
    <location>
        <begin position="445"/>
        <end position="649"/>
    </location>
</feature>
<keyword evidence="2" id="KW-1003">Cell membrane</keyword>
<feature type="domain" description="ABC3 transporter permease C-terminal" evidence="7">
    <location>
        <begin position="687"/>
        <end position="800"/>
    </location>
</feature>
<feature type="domain" description="ABC3 transporter permease C-terminal" evidence="7">
    <location>
        <begin position="297"/>
        <end position="414"/>
    </location>
</feature>
<dbReference type="InterPro" id="IPR050250">
    <property type="entry name" value="Macrolide_Exporter_MacB"/>
</dbReference>
<evidence type="ECO:0000256" key="4">
    <source>
        <dbReference type="ARBA" id="ARBA00022989"/>
    </source>
</evidence>
<feature type="transmembrane region" description="Helical" evidence="6">
    <location>
        <begin position="21"/>
        <end position="41"/>
    </location>
</feature>
<feature type="transmembrane region" description="Helical" evidence="6">
    <location>
        <begin position="770"/>
        <end position="790"/>
    </location>
</feature>
<comment type="subcellular location">
    <subcellularLocation>
        <location evidence="1">Cell membrane</location>
        <topology evidence="1">Multi-pass membrane protein</topology>
    </subcellularLocation>
</comment>
<dbReference type="Pfam" id="PF02687">
    <property type="entry name" value="FtsX"/>
    <property type="match status" value="2"/>
</dbReference>
<dbReference type="GO" id="GO:0022857">
    <property type="term" value="F:transmembrane transporter activity"/>
    <property type="evidence" value="ECO:0007669"/>
    <property type="project" value="TreeGrafter"/>
</dbReference>
<dbReference type="GO" id="GO:0005886">
    <property type="term" value="C:plasma membrane"/>
    <property type="evidence" value="ECO:0007669"/>
    <property type="project" value="UniProtKB-SubCell"/>
</dbReference>
<dbReference type="InterPro" id="IPR003838">
    <property type="entry name" value="ABC3_permease_C"/>
</dbReference>
<evidence type="ECO:0000256" key="3">
    <source>
        <dbReference type="ARBA" id="ARBA00022692"/>
    </source>
</evidence>
<evidence type="ECO:0000256" key="2">
    <source>
        <dbReference type="ARBA" id="ARBA00022475"/>
    </source>
</evidence>
<evidence type="ECO:0000256" key="1">
    <source>
        <dbReference type="ARBA" id="ARBA00004651"/>
    </source>
</evidence>
<dbReference type="PANTHER" id="PTHR30572">
    <property type="entry name" value="MEMBRANE COMPONENT OF TRANSPORTER-RELATED"/>
    <property type="match status" value="1"/>
</dbReference>
<reference evidence="9" key="1">
    <citation type="journal article" date="2023" name="Comput. Struct. Biotechnol. J.">
        <title>Discovery of a novel marine Bacteroidetes with a rich repertoire of carbohydrate-active enzymes.</title>
        <authorList>
            <person name="Chen B."/>
            <person name="Liu G."/>
            <person name="Chen Q."/>
            <person name="Wang H."/>
            <person name="Liu L."/>
            <person name="Tang K."/>
        </authorList>
    </citation>
    <scope>NUCLEOTIDE SEQUENCE</scope>
    <source>
        <strain evidence="9">TK19036</strain>
    </source>
</reference>
<dbReference type="EMBL" id="CP120682">
    <property type="protein sequence ID" value="WKN35012.1"/>
    <property type="molecule type" value="Genomic_DNA"/>
</dbReference>
<evidence type="ECO:0000313" key="9">
    <source>
        <dbReference type="EMBL" id="WKN35012.1"/>
    </source>
</evidence>
<dbReference type="PANTHER" id="PTHR30572:SF18">
    <property type="entry name" value="ABC-TYPE MACROLIDE FAMILY EXPORT SYSTEM PERMEASE COMPONENT 2"/>
    <property type="match status" value="1"/>
</dbReference>
<keyword evidence="4 6" id="KW-1133">Transmembrane helix</keyword>
<name>A0AA49GIU9_9BACT</name>
<feature type="domain" description="MacB-like periplasmic core" evidence="8">
    <location>
        <begin position="20"/>
        <end position="243"/>
    </location>
</feature>